<dbReference type="Gene3D" id="2.60.120.650">
    <property type="entry name" value="Cupin"/>
    <property type="match status" value="1"/>
</dbReference>
<dbReference type="AlphaFoldDB" id="A0A8I2YF68"/>
<evidence type="ECO:0000313" key="1">
    <source>
        <dbReference type="EMBL" id="KAG6370691.1"/>
    </source>
</evidence>
<dbReference type="OrthoDB" id="4161428at2759"/>
<evidence type="ECO:0000313" key="2">
    <source>
        <dbReference type="Proteomes" id="UP000683000"/>
    </source>
</evidence>
<accession>A0A8I2YF68</accession>
<dbReference type="SUPFAM" id="SSF51197">
    <property type="entry name" value="Clavaminate synthase-like"/>
    <property type="match status" value="1"/>
</dbReference>
<protein>
    <recommendedName>
        <fullName evidence="3">JmjC domain-containing protein</fullName>
    </recommendedName>
</protein>
<evidence type="ECO:0008006" key="3">
    <source>
        <dbReference type="Google" id="ProtNLM"/>
    </source>
</evidence>
<name>A0A8I2YF68_9AGAM</name>
<reference evidence="1" key="1">
    <citation type="submission" date="2021-03" db="EMBL/GenBank/DDBJ databases">
        <title>Evolutionary innovations through gain and loss of genes in the ectomycorrhizal Boletales.</title>
        <authorList>
            <person name="Wu G."/>
            <person name="Miyauchi S."/>
            <person name="Morin E."/>
            <person name="Yang Z.-L."/>
            <person name="Xu J."/>
            <person name="Martin F.M."/>
        </authorList>
    </citation>
    <scope>NUCLEOTIDE SEQUENCE</scope>
    <source>
        <strain evidence="1">BR01</strain>
    </source>
</reference>
<keyword evidence="2" id="KW-1185">Reference proteome</keyword>
<gene>
    <name evidence="1" type="ORF">JVT61DRAFT_11072</name>
</gene>
<organism evidence="1 2">
    <name type="scientific">Boletus reticuloceps</name>
    <dbReference type="NCBI Taxonomy" id="495285"/>
    <lineage>
        <taxon>Eukaryota</taxon>
        <taxon>Fungi</taxon>
        <taxon>Dikarya</taxon>
        <taxon>Basidiomycota</taxon>
        <taxon>Agaricomycotina</taxon>
        <taxon>Agaricomycetes</taxon>
        <taxon>Agaricomycetidae</taxon>
        <taxon>Boletales</taxon>
        <taxon>Boletineae</taxon>
        <taxon>Boletaceae</taxon>
        <taxon>Boletoideae</taxon>
        <taxon>Boletus</taxon>
    </lineage>
</organism>
<sequence>MMSTLTAQTYCQTLLVGFWGLLHQTAIITYPHHNAEGPCTWVMPYNGCKVWMCIKVKKLLHQKKFASFLAMLANRENLMSSFEGDVECETIYLYPGNLVIMPPGQMHAIYTPVACFCRGKHFFSYNALHLTEQSQHVDKLKGQYITNKEHRGTLETMAHMVIALPIISRSKVWLSMMGNTLVQQTKQQTSECHTQAKAVATKVLHHFGITTELDSFKFVEDPEVDLNFKGKEVLVYGLLEEFHSVA</sequence>
<comment type="caution">
    <text evidence="1">The sequence shown here is derived from an EMBL/GenBank/DDBJ whole genome shotgun (WGS) entry which is preliminary data.</text>
</comment>
<proteinExistence type="predicted"/>
<dbReference type="Proteomes" id="UP000683000">
    <property type="component" value="Unassembled WGS sequence"/>
</dbReference>
<dbReference type="EMBL" id="JAGFBS010000045">
    <property type="protein sequence ID" value="KAG6370691.1"/>
    <property type="molecule type" value="Genomic_DNA"/>
</dbReference>